<dbReference type="GO" id="GO:0016787">
    <property type="term" value="F:hydrolase activity"/>
    <property type="evidence" value="ECO:0007669"/>
    <property type="project" value="UniProtKB-KW"/>
</dbReference>
<dbReference type="EMBL" id="JACBNQ010000002">
    <property type="protein sequence ID" value="NYB73179.1"/>
    <property type="molecule type" value="Genomic_DNA"/>
</dbReference>
<name>A0A974GVC5_SEDHY</name>
<keyword evidence="1" id="KW-0378">Hydrolase</keyword>
<dbReference type="RefSeq" id="WP_179236865.1">
    <property type="nucleotide sequence ID" value="NZ_JACBNQ010000002.1"/>
</dbReference>
<dbReference type="SUPFAM" id="SSF56784">
    <property type="entry name" value="HAD-like"/>
    <property type="match status" value="1"/>
</dbReference>
<keyword evidence="2" id="KW-1185">Reference proteome</keyword>
<proteinExistence type="predicted"/>
<organism evidence="1 2">
    <name type="scientific">Sedimentibacter hydroxybenzoicus DSM 7310</name>
    <dbReference type="NCBI Taxonomy" id="1123245"/>
    <lineage>
        <taxon>Bacteria</taxon>
        <taxon>Bacillati</taxon>
        <taxon>Bacillota</taxon>
        <taxon>Tissierellia</taxon>
        <taxon>Sedimentibacter</taxon>
    </lineage>
</organism>
<sequence>MEQNIIAVIWDFDKTLISEYMQTPIFEDYGIDSSEFWNETNQLKEYYKKQGIKVNPDTIYLNHFITCTKQGIFKGLNNEKLLSYGKKLKYYNGIPDIFEAINKNIHTNENFNHFNIAVEHYIVSTGMAQIIRGSSIIGYFKDIWGCEFIEDVKASELLCDEQDAERNESQKNVCNNTGPEKEICQIGYTIDNTTKTRALFEINKGTNIKELQIDVNSRVNEKFRRIPFENMIYIADGPSDIPAFSVIKQYGGKTFAVYPSNNKEQFKQVEELRSNGRIDMYAEADYSEGTTTYMWLIEQTEKIAQNIYDKKMREISNSTSSVPKHLT</sequence>
<evidence type="ECO:0000313" key="2">
    <source>
        <dbReference type="Proteomes" id="UP000611629"/>
    </source>
</evidence>
<accession>A0A974GVC5</accession>
<comment type="caution">
    <text evidence="1">The sequence shown here is derived from an EMBL/GenBank/DDBJ whole genome shotgun (WGS) entry which is preliminary data.</text>
</comment>
<dbReference type="InterPro" id="IPR036412">
    <property type="entry name" value="HAD-like_sf"/>
</dbReference>
<dbReference type="Gene3D" id="3.40.50.1000">
    <property type="entry name" value="HAD superfamily/HAD-like"/>
    <property type="match status" value="1"/>
</dbReference>
<reference evidence="1" key="1">
    <citation type="submission" date="2020-07" db="EMBL/GenBank/DDBJ databases">
        <title>Genomic analysis of a strain of Sedimentibacter Hydroxybenzoicus DSM7310.</title>
        <authorList>
            <person name="Ma S."/>
        </authorList>
    </citation>
    <scope>NUCLEOTIDE SEQUENCE</scope>
    <source>
        <strain evidence="1">DSM 7310</strain>
    </source>
</reference>
<gene>
    <name evidence="1" type="ORF">HZF24_03390</name>
</gene>
<dbReference type="Proteomes" id="UP000611629">
    <property type="component" value="Unassembled WGS sequence"/>
</dbReference>
<dbReference type="InterPro" id="IPR023214">
    <property type="entry name" value="HAD_sf"/>
</dbReference>
<protein>
    <submittedName>
        <fullName evidence="1">Haloacid dehalogenase-like hydrolase</fullName>
    </submittedName>
</protein>
<dbReference type="AlphaFoldDB" id="A0A974GVC5"/>
<evidence type="ECO:0000313" key="1">
    <source>
        <dbReference type="EMBL" id="NYB73179.1"/>
    </source>
</evidence>